<dbReference type="Pfam" id="PF03981">
    <property type="entry name" value="Ubiq_cyt_C_chap"/>
    <property type="match status" value="1"/>
</dbReference>
<reference evidence="5" key="1">
    <citation type="submission" date="2015-02" db="EMBL/GenBank/DDBJ databases">
        <authorList>
            <person name="Chooi Y.-H."/>
        </authorList>
    </citation>
    <scope>NUCLEOTIDE SEQUENCE [LARGE SCALE GENOMIC DNA]</scope>
    <source>
        <strain evidence="5">strain Y</strain>
    </source>
</reference>
<proteinExistence type="inferred from homology"/>
<sequence length="184" mass="20626">MLKWLAKRADASRKAENLYGAVVAQAREPAFYVDFGINDTLEGRYELIVLHMFLVLEKLREAFPGDTRWSRILIERFVTDMDDCMRELGVGDMTVPKRVKGAAAGLYGRAQRYREASGLGQDALAVALSEFICAEPTPEFRAQELAAYVLEAARVLKEIDPEDMLAGILKLPDPNGFVERKELS</sequence>
<evidence type="ECO:0000256" key="1">
    <source>
        <dbReference type="ARBA" id="ARBA00006407"/>
    </source>
</evidence>
<dbReference type="KEGG" id="fil:BN1229_v1_3291"/>
<organism evidence="4 5">
    <name type="scientific">Candidatus Filomicrobium marinum</name>
    <dbReference type="NCBI Taxonomy" id="1608628"/>
    <lineage>
        <taxon>Bacteria</taxon>
        <taxon>Pseudomonadati</taxon>
        <taxon>Pseudomonadota</taxon>
        <taxon>Alphaproteobacteria</taxon>
        <taxon>Hyphomicrobiales</taxon>
        <taxon>Hyphomicrobiaceae</taxon>
        <taxon>Filomicrobium</taxon>
    </lineage>
</organism>
<dbReference type="KEGG" id="fiy:BN1229_v1_2630"/>
<dbReference type="EMBL" id="LN829119">
    <property type="protein sequence ID" value="CPR20485.1"/>
    <property type="molecule type" value="Genomic_DNA"/>
</dbReference>
<dbReference type="RefSeq" id="WP_046479105.1">
    <property type="nucleotide sequence ID" value="NZ_LN829118.1"/>
</dbReference>
<gene>
    <name evidence="4" type="ORF">YBN1229_v1_2630</name>
</gene>
<keyword evidence="5" id="KW-1185">Reference proteome</keyword>
<dbReference type="InterPro" id="IPR007129">
    <property type="entry name" value="Ubiqinol_cyt_c_chaperone_CPB3"/>
</dbReference>
<name>A0A0D6JHK2_9HYPH</name>
<dbReference type="Proteomes" id="UP000033187">
    <property type="component" value="Chromosome 1"/>
</dbReference>
<dbReference type="OrthoDB" id="7158889at2"/>
<protein>
    <submittedName>
        <fullName evidence="4">Ubiquinol-cytochrome C chaperone</fullName>
    </submittedName>
</protein>
<dbReference type="PANTHER" id="PTHR12184:SF1">
    <property type="entry name" value="UBIQUINOL-CYTOCHROME-C REDUCTASE COMPLEX ASSEMBLY FACTOR 1"/>
    <property type="match status" value="1"/>
</dbReference>
<feature type="domain" description="Ubiquinol-cytochrome c chaperone" evidence="3">
    <location>
        <begin position="34"/>
        <end position="169"/>
    </location>
</feature>
<evidence type="ECO:0000313" key="4">
    <source>
        <dbReference type="EMBL" id="CPR20485.1"/>
    </source>
</evidence>
<dbReference type="InterPro" id="IPR021150">
    <property type="entry name" value="Ubiq_cyt_c_chap"/>
</dbReference>
<dbReference type="AlphaFoldDB" id="A0A0D6JHK2"/>
<evidence type="ECO:0000256" key="2">
    <source>
        <dbReference type="ARBA" id="ARBA00006436"/>
    </source>
</evidence>
<comment type="similarity">
    <text evidence="1">Belongs to the CBP3 family.</text>
</comment>
<comment type="similarity">
    <text evidence="2">Belongs to the UPF0174 family.</text>
</comment>
<dbReference type="PANTHER" id="PTHR12184">
    <property type="entry name" value="UBIQUINOL-CYTOCHROME C REDUCTASE COMPLEX ASSEMBLY FACTOR 1 FAMILY MEMBER"/>
    <property type="match status" value="1"/>
</dbReference>
<evidence type="ECO:0000313" key="5">
    <source>
        <dbReference type="Proteomes" id="UP000033187"/>
    </source>
</evidence>
<evidence type="ECO:0000259" key="3">
    <source>
        <dbReference type="Pfam" id="PF03981"/>
    </source>
</evidence>
<accession>A0A0D6JHK2</accession>